<feature type="transmembrane region" description="Helical" evidence="1">
    <location>
        <begin position="140"/>
        <end position="163"/>
    </location>
</feature>
<evidence type="ECO:0000313" key="3">
    <source>
        <dbReference type="Proteomes" id="UP000193926"/>
    </source>
</evidence>
<evidence type="ECO:0000313" key="2">
    <source>
        <dbReference type="EMBL" id="OSQ53506.1"/>
    </source>
</evidence>
<keyword evidence="1" id="KW-0812">Transmembrane</keyword>
<accession>A0A1X4NRI7</accession>
<evidence type="ECO:0008006" key="4">
    <source>
        <dbReference type="Google" id="ProtNLM"/>
    </source>
</evidence>
<proteinExistence type="predicted"/>
<organism evidence="2 3">
    <name type="scientific">Marivita geojedonensis</name>
    <dbReference type="NCBI Taxonomy" id="1123756"/>
    <lineage>
        <taxon>Bacteria</taxon>
        <taxon>Pseudomonadati</taxon>
        <taxon>Pseudomonadota</taxon>
        <taxon>Alphaproteobacteria</taxon>
        <taxon>Rhodobacterales</taxon>
        <taxon>Roseobacteraceae</taxon>
        <taxon>Marivita</taxon>
    </lineage>
</organism>
<feature type="transmembrane region" description="Helical" evidence="1">
    <location>
        <begin position="375"/>
        <end position="398"/>
    </location>
</feature>
<dbReference type="AlphaFoldDB" id="A0A1X4NRI7"/>
<feature type="transmembrane region" description="Helical" evidence="1">
    <location>
        <begin position="12"/>
        <end position="31"/>
    </location>
</feature>
<evidence type="ECO:0000256" key="1">
    <source>
        <dbReference type="SAM" id="Phobius"/>
    </source>
</evidence>
<dbReference type="STRING" id="1123756.MGEO_02995"/>
<dbReference type="EMBL" id="JFKC01000001">
    <property type="protein sequence ID" value="OSQ53506.1"/>
    <property type="molecule type" value="Genomic_DNA"/>
</dbReference>
<dbReference type="NCBIfam" id="TIGR04370">
    <property type="entry name" value="glyco_rpt_poly"/>
    <property type="match status" value="1"/>
</dbReference>
<feature type="transmembrane region" description="Helical" evidence="1">
    <location>
        <begin position="214"/>
        <end position="231"/>
    </location>
</feature>
<name>A0A1X4NRI7_9RHOB</name>
<feature type="transmembrane region" description="Helical" evidence="1">
    <location>
        <begin position="265"/>
        <end position="283"/>
    </location>
</feature>
<keyword evidence="1" id="KW-0472">Membrane</keyword>
<feature type="transmembrane region" description="Helical" evidence="1">
    <location>
        <begin position="98"/>
        <end position="120"/>
    </location>
</feature>
<keyword evidence="3" id="KW-1185">Reference proteome</keyword>
<feature type="transmembrane region" description="Helical" evidence="1">
    <location>
        <begin position="405"/>
        <end position="424"/>
    </location>
</feature>
<sequence>MPAHRSNNLKLISTFILLFSLVTAWMSTLIAENADQAFSNPAFALAVGLVVAFFVEGQTGVRNLLRIDLFMLGVLYLLTFLEFLLPQRTLLGLVSLNSAQTAVTAVLLGFAGIVLGRHAFPVRQSISSSFELKVSPNATVRLMIVCAVFGYLYMLIAVRFDIFELFYQLTRPRFSQPWARGRFGSLSTLLNELALLKYLIPPLAAAILANRKKYYRWQILIAMVLLSLVLFESFASGTRNVFLSHLATFISAYALMKPRMNLRKLALVFAPIATVAYFAIYYLPEIRNLGLQNFGLALQRTDSLFVDMNMVNVAHLTEVFPERAGYLGFEIPYIAAIRPVPRALWPGKPEGLSLGIEEALGVQGMTLSATFVGEFWMAGGYIAILLASLFLGAMAALWNRRGARAATTFDVITFALGFFAAGIAMRSYLSVFPTLLPIFAIILHKKFKIRS</sequence>
<dbReference type="Proteomes" id="UP000193926">
    <property type="component" value="Unassembled WGS sequence"/>
</dbReference>
<feature type="transmembrane region" description="Helical" evidence="1">
    <location>
        <begin position="37"/>
        <end position="55"/>
    </location>
</feature>
<keyword evidence="1" id="KW-1133">Transmembrane helix</keyword>
<feature type="transmembrane region" description="Helical" evidence="1">
    <location>
        <begin position="67"/>
        <end position="86"/>
    </location>
</feature>
<protein>
    <recommendedName>
        <fullName evidence="4">Oligosaccharide repeat unit polymerase</fullName>
    </recommendedName>
</protein>
<reference evidence="2 3" key="1">
    <citation type="submission" date="2014-03" db="EMBL/GenBank/DDBJ databases">
        <title>The draft genome sequence of Marivita geojedonensis KCTC 23882.</title>
        <authorList>
            <person name="Lai Q."/>
            <person name="Shao Z."/>
        </authorList>
    </citation>
    <scope>NUCLEOTIDE SEQUENCE [LARGE SCALE GENOMIC DNA]</scope>
    <source>
        <strain evidence="2 3">DPG-138</strain>
    </source>
</reference>
<gene>
    <name evidence="2" type="ORF">MGEO_02995</name>
</gene>
<comment type="caution">
    <text evidence="2">The sequence shown here is derived from an EMBL/GenBank/DDBJ whole genome shotgun (WGS) entry which is preliminary data.</text>
</comment>